<proteinExistence type="inferred from homology"/>
<evidence type="ECO:0000256" key="6">
    <source>
        <dbReference type="ARBA" id="ARBA00022824"/>
    </source>
</evidence>
<evidence type="ECO:0000256" key="1">
    <source>
        <dbReference type="ARBA" id="ARBA00004115"/>
    </source>
</evidence>
<keyword evidence="8 10" id="KW-0472">Membrane</keyword>
<keyword evidence="9" id="KW-0961">Cell wall biogenesis/degradation</keyword>
<keyword evidence="5" id="KW-0732">Signal</keyword>
<evidence type="ECO:0000313" key="11">
    <source>
        <dbReference type="EMBL" id="KAH3672275.1"/>
    </source>
</evidence>
<dbReference type="OrthoDB" id="9985059at2759"/>
<evidence type="ECO:0000256" key="4">
    <source>
        <dbReference type="ARBA" id="ARBA00022692"/>
    </source>
</evidence>
<reference evidence="11" key="1">
    <citation type="journal article" date="2021" name="Open Biol.">
        <title>Shared evolutionary footprints suggest mitochondrial oxidative damage underlies multiple complex I losses in fungi.</title>
        <authorList>
            <person name="Schikora-Tamarit M.A."/>
            <person name="Marcet-Houben M."/>
            <person name="Nosek J."/>
            <person name="Gabaldon T."/>
        </authorList>
    </citation>
    <scope>NUCLEOTIDE SEQUENCE</scope>
    <source>
        <strain evidence="11">CBS6341</strain>
    </source>
</reference>
<keyword evidence="12" id="KW-1185">Reference proteome</keyword>
<evidence type="ECO:0000256" key="5">
    <source>
        <dbReference type="ARBA" id="ARBA00022729"/>
    </source>
</evidence>
<comment type="similarity">
    <text evidence="2">Belongs to the BIG1 family.</text>
</comment>
<evidence type="ECO:0000256" key="10">
    <source>
        <dbReference type="SAM" id="Phobius"/>
    </source>
</evidence>
<reference evidence="11" key="2">
    <citation type="submission" date="2021-01" db="EMBL/GenBank/DDBJ databases">
        <authorList>
            <person name="Schikora-Tamarit M.A."/>
        </authorList>
    </citation>
    <scope>NUCLEOTIDE SEQUENCE</scope>
    <source>
        <strain evidence="11">CBS6341</strain>
    </source>
</reference>
<protein>
    <recommendedName>
        <fullName evidence="3">Protein BIG1</fullName>
    </recommendedName>
</protein>
<dbReference type="GO" id="GO:0005789">
    <property type="term" value="C:endoplasmic reticulum membrane"/>
    <property type="evidence" value="ECO:0007669"/>
    <property type="project" value="UniProtKB-SubCell"/>
</dbReference>
<dbReference type="EMBL" id="JAEUBF010001168">
    <property type="protein sequence ID" value="KAH3672275.1"/>
    <property type="molecule type" value="Genomic_DNA"/>
</dbReference>
<dbReference type="GO" id="GO:0071555">
    <property type="term" value="P:cell wall organization"/>
    <property type="evidence" value="ECO:0007669"/>
    <property type="project" value="UniProtKB-KW"/>
</dbReference>
<evidence type="ECO:0000256" key="3">
    <source>
        <dbReference type="ARBA" id="ARBA00022089"/>
    </source>
</evidence>
<feature type="transmembrane region" description="Helical" evidence="10">
    <location>
        <begin position="240"/>
        <end position="262"/>
    </location>
</feature>
<keyword evidence="4 10" id="KW-0812">Transmembrane</keyword>
<dbReference type="GO" id="GO:0006078">
    <property type="term" value="P:(1-&gt;6)-beta-D-glucan biosynthetic process"/>
    <property type="evidence" value="ECO:0007669"/>
    <property type="project" value="TreeGrafter"/>
</dbReference>
<keyword evidence="7 10" id="KW-1133">Transmembrane helix</keyword>
<evidence type="ECO:0000256" key="8">
    <source>
        <dbReference type="ARBA" id="ARBA00023136"/>
    </source>
</evidence>
<organism evidence="11 12">
    <name type="scientific">Wickerhamomyces mucosus</name>
    <dbReference type="NCBI Taxonomy" id="1378264"/>
    <lineage>
        <taxon>Eukaryota</taxon>
        <taxon>Fungi</taxon>
        <taxon>Dikarya</taxon>
        <taxon>Ascomycota</taxon>
        <taxon>Saccharomycotina</taxon>
        <taxon>Saccharomycetes</taxon>
        <taxon>Phaffomycetales</taxon>
        <taxon>Wickerhamomycetaceae</taxon>
        <taxon>Wickerhamomyces</taxon>
    </lineage>
</organism>
<gene>
    <name evidence="11" type="ORF">WICMUC_004370</name>
</gene>
<comment type="subcellular location">
    <subcellularLocation>
        <location evidence="1">Endoplasmic reticulum membrane</location>
        <topology evidence="1">Single-pass type I membrane protein</topology>
    </subcellularLocation>
</comment>
<keyword evidence="6" id="KW-0256">Endoplasmic reticulum</keyword>
<accession>A0A9P8TBD0</accession>
<dbReference type="AlphaFoldDB" id="A0A9P8TBD0"/>
<dbReference type="GO" id="GO:0009272">
    <property type="term" value="P:fungal-type cell wall biogenesis"/>
    <property type="evidence" value="ECO:0007669"/>
    <property type="project" value="TreeGrafter"/>
</dbReference>
<comment type="caution">
    <text evidence="11">The sequence shown here is derived from an EMBL/GenBank/DDBJ whole genome shotgun (WGS) entry which is preliminary data.</text>
</comment>
<dbReference type="PANTHER" id="PTHR28285">
    <property type="entry name" value="PROTEIN BIG1"/>
    <property type="match status" value="1"/>
</dbReference>
<dbReference type="Proteomes" id="UP000769528">
    <property type="component" value="Unassembled WGS sequence"/>
</dbReference>
<evidence type="ECO:0000313" key="12">
    <source>
        <dbReference type="Proteomes" id="UP000769528"/>
    </source>
</evidence>
<evidence type="ECO:0000256" key="9">
    <source>
        <dbReference type="ARBA" id="ARBA00023316"/>
    </source>
</evidence>
<evidence type="ECO:0000256" key="7">
    <source>
        <dbReference type="ARBA" id="ARBA00022989"/>
    </source>
</evidence>
<dbReference type="PANTHER" id="PTHR28285:SF1">
    <property type="entry name" value="PROTEIN BIG1"/>
    <property type="match status" value="1"/>
</dbReference>
<name>A0A9P8TBD0_9ASCO</name>
<evidence type="ECO:0000256" key="2">
    <source>
        <dbReference type="ARBA" id="ARBA00008203"/>
    </source>
</evidence>
<sequence length="282" mass="32834">MRVPKIQSYINNFNHLEFPEERLNEVTRKFIEPCSADAYVLINQPGVTLDDLQNYESFKFLRTYSFMSSTLGAIPRAAEPIDFDNLASIATSICGASYIEINNLDEVETYLDTGKRVIRINFPKLPPKEEREARIEALKIADETLRKTLRKLPSPNHSVIYTSLESSPYINKLNEKRWSGFTIFEDISRDASRDKEFERNDNVVAEERKLPEKRNNILKRDQLNDINRYIDTDLILENEFLVLGISFSTSIMIIYFVVTKLFKIIRFVISKSTKSDERKKNK</sequence>
<dbReference type="InterPro" id="IPR037654">
    <property type="entry name" value="Big1"/>
</dbReference>